<feature type="domain" description="Asl1-like glycosyl hydrolase catalytic" evidence="2">
    <location>
        <begin position="36"/>
        <end position="295"/>
    </location>
</feature>
<keyword evidence="1" id="KW-0732">Signal</keyword>
<dbReference type="OrthoDB" id="5959761at2759"/>
<gene>
    <name evidence="4" type="ORF">Ptr86124_013552</name>
    <name evidence="3" type="ORF">PtrM4_078440</name>
</gene>
<dbReference type="Pfam" id="PF11790">
    <property type="entry name" value="Glyco_hydro_cc"/>
    <property type="match status" value="1"/>
</dbReference>
<name>A0A2W1G680_9PLEO</name>
<evidence type="ECO:0000256" key="1">
    <source>
        <dbReference type="SAM" id="SignalP"/>
    </source>
</evidence>
<dbReference type="InterPro" id="IPR017853">
    <property type="entry name" value="GH"/>
</dbReference>
<dbReference type="InterPro" id="IPR053183">
    <property type="entry name" value="ASL1"/>
</dbReference>
<keyword evidence="5" id="KW-1185">Reference proteome</keyword>
<dbReference type="GO" id="GO:0009277">
    <property type="term" value="C:fungal-type cell wall"/>
    <property type="evidence" value="ECO:0007669"/>
    <property type="project" value="TreeGrafter"/>
</dbReference>
<feature type="chain" id="PRO_5042701165" evidence="1">
    <location>
        <begin position="31"/>
        <end position="336"/>
    </location>
</feature>
<proteinExistence type="predicted"/>
<dbReference type="EMBL" id="NQIK02000003">
    <property type="protein sequence ID" value="KAF7572939.1"/>
    <property type="molecule type" value="Genomic_DNA"/>
</dbReference>
<evidence type="ECO:0000313" key="5">
    <source>
        <dbReference type="Proteomes" id="UP000249757"/>
    </source>
</evidence>
<organism evidence="4 5">
    <name type="scientific">Pyrenophora tritici-repentis</name>
    <dbReference type="NCBI Taxonomy" id="45151"/>
    <lineage>
        <taxon>Eukaryota</taxon>
        <taxon>Fungi</taxon>
        <taxon>Dikarya</taxon>
        <taxon>Ascomycota</taxon>
        <taxon>Pezizomycotina</taxon>
        <taxon>Dothideomycetes</taxon>
        <taxon>Pleosporomycetidae</taxon>
        <taxon>Pleosporales</taxon>
        <taxon>Pleosporineae</taxon>
        <taxon>Pleosporaceae</taxon>
        <taxon>Pyrenophora</taxon>
    </lineage>
</organism>
<dbReference type="OMA" id="FWITEMA"/>
<keyword evidence="4" id="KW-0378">Hydrolase</keyword>
<dbReference type="GO" id="GO:0016787">
    <property type="term" value="F:hydrolase activity"/>
    <property type="evidence" value="ECO:0007669"/>
    <property type="project" value="UniProtKB-KW"/>
</dbReference>
<reference evidence="4" key="3">
    <citation type="journal article" date="2022" name="bioRxiv">
        <title>A global pangenome for the wheat fungal pathogen Pyrenophora tritici-repentis and prediction of effector protein structural homology.</title>
        <authorList>
            <person name="Moolhuijzen P."/>
            <person name="See P.T."/>
            <person name="Shi G."/>
            <person name="Powell H.R."/>
            <person name="Cockram J."/>
            <person name="Jorgensen L.N."/>
            <person name="Benslimane H."/>
            <person name="Strelkov S.E."/>
            <person name="Turner J."/>
            <person name="Liu Z."/>
            <person name="Moffat C.S."/>
        </authorList>
    </citation>
    <scope>NUCLEOTIDE SEQUENCE</scope>
    <source>
        <strain evidence="4">86-124</strain>
    </source>
</reference>
<dbReference type="AlphaFoldDB" id="A0A2W1G680"/>
<dbReference type="InterPro" id="IPR024655">
    <property type="entry name" value="Asl1_glyco_hydro_catalytic"/>
</dbReference>
<accession>A0A2W1G680</accession>
<dbReference type="SUPFAM" id="SSF51445">
    <property type="entry name" value="(Trans)glycosidases"/>
    <property type="match status" value="1"/>
</dbReference>
<reference evidence="3" key="1">
    <citation type="journal article" date="2018" name="BMC Genomics">
        <title>Comparative genomics of the wheat fungal pathogen Pyrenophora tritici-repentis reveals chromosomal variations and genome plasticity.</title>
        <authorList>
            <person name="Moolhuijzen P."/>
            <person name="See P.T."/>
            <person name="Hane J.K."/>
            <person name="Shi G."/>
            <person name="Liu Z."/>
            <person name="Oliver R.P."/>
            <person name="Moffat C.S."/>
        </authorList>
    </citation>
    <scope>NUCLEOTIDE SEQUENCE [LARGE SCALE GENOMIC DNA]</scope>
    <source>
        <strain evidence="3">M4</strain>
    </source>
</reference>
<protein>
    <submittedName>
        <fullName evidence="4">Glycoside hydrolase family 128 protein</fullName>
    </submittedName>
</protein>
<sequence length="336" mass="37150">MSQFTQSTRHRRQRMHYMNVFAMLSTVALAQGSKRGFAYIGDSHTPDNRLLTTGNSPLAWYYNWSPYPNNNLIPADSSLEFVPMIHGIDATQDPQTERVIKGLPDSSKHLLTFNEPDGTTGSGGSSIKPEDAAKAYIDYVVPFRGGSSGGRKWLISHPVTTGSPNGLDWLRKFNESCYDIDSRNGCPTDFVAAHWYGNFDGLTSWLATLDEFYNTNSTRDQPLKIWVTEMALPQQDDKNTVAMMNQTLPYLDGKDYVERYSWFGAFRTGDANEWTGDSVALFDNKGGLTELGALYLGDGFKKGEKGEGEDNAASGLKLSVGLMTALSMCAAVFAMF</sequence>
<reference evidence="5" key="4">
    <citation type="journal article" date="2022" name="Microb. Genom.">
        <title>A global pangenome for the wheat fungal pathogen Pyrenophora tritici-repentis and prediction of effector protein structural homology.</title>
        <authorList>
            <person name="Moolhuijzen P.M."/>
            <person name="See P.T."/>
            <person name="Shi G."/>
            <person name="Powell H.R."/>
            <person name="Cockram J."/>
            <person name="Jorgensen L.N."/>
            <person name="Benslimane H."/>
            <person name="Strelkov S.E."/>
            <person name="Turner J."/>
            <person name="Liu Z."/>
            <person name="Moffat C.S."/>
        </authorList>
    </citation>
    <scope>NUCLEOTIDE SEQUENCE [LARGE SCALE GENOMIC DNA]</scope>
</reference>
<evidence type="ECO:0000259" key="2">
    <source>
        <dbReference type="Pfam" id="PF11790"/>
    </source>
</evidence>
<reference evidence="4" key="2">
    <citation type="submission" date="2021-05" db="EMBL/GenBank/DDBJ databases">
        <authorList>
            <person name="Moolhuijzen P.M."/>
            <person name="Moffat C.S."/>
        </authorList>
    </citation>
    <scope>NUCLEOTIDE SEQUENCE</scope>
    <source>
        <strain evidence="4">86-124</strain>
    </source>
</reference>
<dbReference type="Gene3D" id="3.20.20.80">
    <property type="entry name" value="Glycosidases"/>
    <property type="match status" value="1"/>
</dbReference>
<evidence type="ECO:0000313" key="3">
    <source>
        <dbReference type="EMBL" id="KAF7572939.1"/>
    </source>
</evidence>
<dbReference type="Proteomes" id="UP000249757">
    <property type="component" value="Unassembled WGS sequence"/>
</dbReference>
<dbReference type="Proteomes" id="UP000245464">
    <property type="component" value="Chromosome 3"/>
</dbReference>
<comment type="caution">
    <text evidence="4">The sequence shown here is derived from an EMBL/GenBank/DDBJ whole genome shotgun (WGS) entry which is preliminary data.</text>
</comment>
<feature type="signal peptide" evidence="1">
    <location>
        <begin position="1"/>
        <end position="30"/>
    </location>
</feature>
<dbReference type="GO" id="GO:0071966">
    <property type="term" value="P:fungal-type cell wall polysaccharide metabolic process"/>
    <property type="evidence" value="ECO:0007669"/>
    <property type="project" value="TreeGrafter"/>
</dbReference>
<dbReference type="PANTHER" id="PTHR34154:SF3">
    <property type="entry name" value="ALKALI-SENSITIVE LINKAGE PROTEIN 1"/>
    <property type="match status" value="1"/>
</dbReference>
<dbReference type="PANTHER" id="PTHR34154">
    <property type="entry name" value="ALKALI-SENSITIVE LINKAGE PROTEIN 1"/>
    <property type="match status" value="1"/>
</dbReference>
<evidence type="ECO:0000313" key="4">
    <source>
        <dbReference type="EMBL" id="KAI1507529.1"/>
    </source>
</evidence>
<dbReference type="EMBL" id="NRDI02000039">
    <property type="protein sequence ID" value="KAI1507529.1"/>
    <property type="molecule type" value="Genomic_DNA"/>
</dbReference>